<dbReference type="InterPro" id="IPR004730">
    <property type="entry name" value="Transaldolase_1"/>
</dbReference>
<dbReference type="InterPro" id="IPR013785">
    <property type="entry name" value="Aldolase_TIM"/>
</dbReference>
<evidence type="ECO:0000256" key="6">
    <source>
        <dbReference type="ARBA" id="ARBA00023126"/>
    </source>
</evidence>
<organism evidence="10 11">
    <name type="scientific">Candidatus Haliotispira prima</name>
    <dbReference type="NCBI Taxonomy" id="3034016"/>
    <lineage>
        <taxon>Bacteria</taxon>
        <taxon>Pseudomonadati</taxon>
        <taxon>Spirochaetota</taxon>
        <taxon>Spirochaetia</taxon>
        <taxon>Spirochaetales</taxon>
        <taxon>Spirochaetaceae</taxon>
        <taxon>Candidatus Haliotispira</taxon>
    </lineage>
</organism>
<dbReference type="PANTHER" id="PTHR10683">
    <property type="entry name" value="TRANSALDOLASE"/>
    <property type="match status" value="1"/>
</dbReference>
<evidence type="ECO:0000256" key="7">
    <source>
        <dbReference type="ARBA" id="ARBA00023270"/>
    </source>
</evidence>
<sequence>MSRLDSLKKNTIVVADSGDINSIKEFQPQDCTTNPSLIFKAASMPRYSELFDSAIRWGKKQNAGGETLNDLICRRLGVVFGSELLKIVPGYVSTEVDASLSFDRDASIDTARQIISWYEELGYTRDRILIKMASTWAGIQAAAVLEKEGIRCNLTLLFSFAQAIACAEAGVTLISPFVGRIMDWHKKAEGRDFASQEDPGVLSVQRIYRYYNTYGYKTIVMGASFRNVGQIEELCGCDRLTISPALLADLKAADGELPIKLSPGQKSDDAKVHLEEKDFLWLHNEDPMATEKLAEGIRLFNQDLLKLKKMIDEKL</sequence>
<dbReference type="GO" id="GO:0004801">
    <property type="term" value="F:transaldolase activity"/>
    <property type="evidence" value="ECO:0007669"/>
    <property type="project" value="UniProtKB-EC"/>
</dbReference>
<evidence type="ECO:0000256" key="5">
    <source>
        <dbReference type="ARBA" id="ARBA00022679"/>
    </source>
</evidence>
<keyword evidence="11" id="KW-1185">Reference proteome</keyword>
<comment type="similarity">
    <text evidence="3 9">Belongs to the transaldolase family. Type 1 subfamily.</text>
</comment>
<dbReference type="Proteomes" id="UP001228690">
    <property type="component" value="Chromosome"/>
</dbReference>
<evidence type="ECO:0000256" key="8">
    <source>
        <dbReference type="ARBA" id="ARBA00048810"/>
    </source>
</evidence>
<evidence type="ECO:0000256" key="9">
    <source>
        <dbReference type="HAMAP-Rule" id="MF_00492"/>
    </source>
</evidence>
<dbReference type="NCBIfam" id="TIGR00874">
    <property type="entry name" value="talAB"/>
    <property type="match status" value="1"/>
</dbReference>
<gene>
    <name evidence="9 10" type="primary">tal</name>
    <name evidence="10" type="ORF">P0082_09570</name>
</gene>
<dbReference type="Pfam" id="PF00923">
    <property type="entry name" value="TAL_FSA"/>
    <property type="match status" value="1"/>
</dbReference>
<keyword evidence="6 9" id="KW-0570">Pentose shunt</keyword>
<dbReference type="SUPFAM" id="SSF51569">
    <property type="entry name" value="Aldolase"/>
    <property type="match status" value="1"/>
</dbReference>
<dbReference type="InterPro" id="IPR018225">
    <property type="entry name" value="Transaldolase_AS"/>
</dbReference>
<comment type="subcellular location">
    <subcellularLocation>
        <location evidence="9">Cytoplasm</location>
    </subcellularLocation>
</comment>
<dbReference type="RefSeq" id="WP_326926910.1">
    <property type="nucleotide sequence ID" value="NZ_CP123443.1"/>
</dbReference>
<keyword evidence="5 9" id="KW-0808">Transferase</keyword>
<dbReference type="PANTHER" id="PTHR10683:SF18">
    <property type="entry name" value="TRANSALDOLASE"/>
    <property type="match status" value="1"/>
</dbReference>
<comment type="catalytic activity">
    <reaction evidence="8 9">
        <text>D-sedoheptulose 7-phosphate + D-glyceraldehyde 3-phosphate = D-erythrose 4-phosphate + beta-D-fructose 6-phosphate</text>
        <dbReference type="Rhea" id="RHEA:17053"/>
        <dbReference type="ChEBI" id="CHEBI:16897"/>
        <dbReference type="ChEBI" id="CHEBI:57483"/>
        <dbReference type="ChEBI" id="CHEBI:57634"/>
        <dbReference type="ChEBI" id="CHEBI:59776"/>
        <dbReference type="EC" id="2.2.1.2"/>
    </reaction>
</comment>
<dbReference type="EMBL" id="CP123443">
    <property type="protein sequence ID" value="WGK68724.1"/>
    <property type="molecule type" value="Genomic_DNA"/>
</dbReference>
<dbReference type="HAMAP" id="MF_00492">
    <property type="entry name" value="Transaldolase_1"/>
    <property type="match status" value="1"/>
</dbReference>
<dbReference type="NCBIfam" id="NF009001">
    <property type="entry name" value="PRK12346.1"/>
    <property type="match status" value="1"/>
</dbReference>
<evidence type="ECO:0000256" key="2">
    <source>
        <dbReference type="ARBA" id="ARBA00004857"/>
    </source>
</evidence>
<evidence type="ECO:0000256" key="4">
    <source>
        <dbReference type="ARBA" id="ARBA00013151"/>
    </source>
</evidence>
<keyword evidence="7 9" id="KW-0704">Schiff base</keyword>
<comment type="function">
    <text evidence="1 9">Transaldolase is important for the balance of metabolites in the pentose-phosphate pathway.</text>
</comment>
<dbReference type="PROSITE" id="PS01054">
    <property type="entry name" value="TRANSALDOLASE_1"/>
    <property type="match status" value="1"/>
</dbReference>
<protein>
    <recommendedName>
        <fullName evidence="4 9">Transaldolase</fullName>
        <ecNumber evidence="4 9">2.2.1.2</ecNumber>
    </recommendedName>
</protein>
<keyword evidence="9" id="KW-0963">Cytoplasm</keyword>
<dbReference type="InterPro" id="IPR001585">
    <property type="entry name" value="TAL/FSA"/>
</dbReference>
<reference evidence="10 11" key="1">
    <citation type="submission" date="2023-04" db="EMBL/GenBank/DDBJ databases">
        <title>Spirochaete genome identified in red abalone sample constitutes a novel genus.</title>
        <authorList>
            <person name="Sharma S.P."/>
            <person name="Purcell C.M."/>
            <person name="Hyde J.R."/>
            <person name="Severin A.J."/>
        </authorList>
    </citation>
    <scope>NUCLEOTIDE SEQUENCE [LARGE SCALE GENOMIC DNA]</scope>
    <source>
        <strain evidence="10 11">SP-2023</strain>
    </source>
</reference>
<name>A0ABY8MIT2_9SPIO</name>
<dbReference type="Gene3D" id="3.20.20.70">
    <property type="entry name" value="Aldolase class I"/>
    <property type="match status" value="1"/>
</dbReference>
<proteinExistence type="inferred from homology"/>
<dbReference type="CDD" id="cd00957">
    <property type="entry name" value="Transaldolase_TalAB"/>
    <property type="match status" value="1"/>
</dbReference>
<dbReference type="EC" id="2.2.1.2" evidence="4 9"/>
<accession>A0ABY8MIT2</accession>
<evidence type="ECO:0000313" key="10">
    <source>
        <dbReference type="EMBL" id="WGK68724.1"/>
    </source>
</evidence>
<evidence type="ECO:0000256" key="3">
    <source>
        <dbReference type="ARBA" id="ARBA00008012"/>
    </source>
</evidence>
<feature type="active site" description="Schiff-base intermediate with substrate" evidence="9">
    <location>
        <position position="131"/>
    </location>
</feature>
<evidence type="ECO:0000256" key="1">
    <source>
        <dbReference type="ARBA" id="ARBA00003518"/>
    </source>
</evidence>
<comment type="pathway">
    <text evidence="2 9">Carbohydrate degradation; pentose phosphate pathway; D-glyceraldehyde 3-phosphate and beta-D-fructose 6-phosphate from D-ribose 5-phosphate and D-xylulose 5-phosphate (non-oxidative stage): step 2/3.</text>
</comment>
<evidence type="ECO:0000313" key="11">
    <source>
        <dbReference type="Proteomes" id="UP001228690"/>
    </source>
</evidence>